<organism evidence="10 11">
    <name type="scientific">Liquorilactobacillus cacaonum DSM 21116</name>
    <dbReference type="NCBI Taxonomy" id="1423729"/>
    <lineage>
        <taxon>Bacteria</taxon>
        <taxon>Bacillati</taxon>
        <taxon>Bacillota</taxon>
        <taxon>Bacilli</taxon>
        <taxon>Lactobacillales</taxon>
        <taxon>Lactobacillaceae</taxon>
        <taxon>Liquorilactobacillus</taxon>
    </lineage>
</organism>
<dbReference type="PATRIC" id="fig|1423729.3.peg.1606"/>
<reference evidence="10 11" key="1">
    <citation type="journal article" date="2015" name="Genome Announc.">
        <title>Expanding the biotechnology potential of lactobacilli through comparative genomics of 213 strains and associated genera.</title>
        <authorList>
            <person name="Sun Z."/>
            <person name="Harris H.M."/>
            <person name="McCann A."/>
            <person name="Guo C."/>
            <person name="Argimon S."/>
            <person name="Zhang W."/>
            <person name="Yang X."/>
            <person name="Jeffery I.B."/>
            <person name="Cooney J.C."/>
            <person name="Kagawa T.F."/>
            <person name="Liu W."/>
            <person name="Song Y."/>
            <person name="Salvetti E."/>
            <person name="Wrobel A."/>
            <person name="Rasinkangas P."/>
            <person name="Parkhill J."/>
            <person name="Rea M.C."/>
            <person name="O'Sullivan O."/>
            <person name="Ritari J."/>
            <person name="Douillard F.P."/>
            <person name="Paul Ross R."/>
            <person name="Yang R."/>
            <person name="Briner A.E."/>
            <person name="Felis G.E."/>
            <person name="de Vos W.M."/>
            <person name="Barrangou R."/>
            <person name="Klaenhammer T.R."/>
            <person name="Caufield P.W."/>
            <person name="Cui Y."/>
            <person name="Zhang H."/>
            <person name="O'Toole P.W."/>
        </authorList>
    </citation>
    <scope>NUCLEOTIDE SEQUENCE [LARGE SCALE GENOMIC DNA]</scope>
    <source>
        <strain evidence="10 11">DSM 21116</strain>
    </source>
</reference>
<dbReference type="CDD" id="cd06849">
    <property type="entry name" value="lipoyl_domain"/>
    <property type="match status" value="1"/>
</dbReference>
<dbReference type="Gene3D" id="3.30.559.10">
    <property type="entry name" value="Chloramphenicol acetyltransferase-like domain"/>
    <property type="match status" value="1"/>
</dbReference>
<evidence type="ECO:0000256" key="1">
    <source>
        <dbReference type="ARBA" id="ARBA00001938"/>
    </source>
</evidence>
<dbReference type="EC" id="2.3.1.-" evidence="6"/>
<evidence type="ECO:0000259" key="8">
    <source>
        <dbReference type="PROSITE" id="PS50968"/>
    </source>
</evidence>
<dbReference type="InterPro" id="IPR023213">
    <property type="entry name" value="CAT-like_dom_sf"/>
</dbReference>
<evidence type="ECO:0000256" key="3">
    <source>
        <dbReference type="ARBA" id="ARBA00022679"/>
    </source>
</evidence>
<dbReference type="GO" id="GO:0031405">
    <property type="term" value="F:lipoic acid binding"/>
    <property type="evidence" value="ECO:0007669"/>
    <property type="project" value="TreeGrafter"/>
</dbReference>
<dbReference type="Pfam" id="PF02817">
    <property type="entry name" value="E3_binding"/>
    <property type="match status" value="1"/>
</dbReference>
<dbReference type="PROSITE" id="PS51826">
    <property type="entry name" value="PSBD"/>
    <property type="match status" value="1"/>
</dbReference>
<evidence type="ECO:0000256" key="7">
    <source>
        <dbReference type="SAM" id="MobiDB-lite"/>
    </source>
</evidence>
<dbReference type="GO" id="GO:0005737">
    <property type="term" value="C:cytoplasm"/>
    <property type="evidence" value="ECO:0007669"/>
    <property type="project" value="TreeGrafter"/>
</dbReference>
<dbReference type="InterPro" id="IPR036625">
    <property type="entry name" value="E3-bd_dom_sf"/>
</dbReference>
<dbReference type="Pfam" id="PF00198">
    <property type="entry name" value="2-oxoacid_dh"/>
    <property type="match status" value="1"/>
</dbReference>
<dbReference type="SUPFAM" id="SSF51230">
    <property type="entry name" value="Single hybrid motif"/>
    <property type="match status" value="1"/>
</dbReference>
<keyword evidence="5 6" id="KW-0012">Acyltransferase</keyword>
<dbReference type="Pfam" id="PF00364">
    <property type="entry name" value="Biotin_lipoyl"/>
    <property type="match status" value="1"/>
</dbReference>
<comment type="cofactor">
    <cofactor evidence="1 6">
        <name>(R)-lipoate</name>
        <dbReference type="ChEBI" id="CHEBI:83088"/>
    </cofactor>
</comment>
<feature type="region of interest" description="Disordered" evidence="7">
    <location>
        <begin position="179"/>
        <end position="219"/>
    </location>
</feature>
<dbReference type="STRING" id="1423729.FC80_GL001584"/>
<dbReference type="InterPro" id="IPR050743">
    <property type="entry name" value="2-oxoacid_DH_E2_comp"/>
</dbReference>
<evidence type="ECO:0000256" key="5">
    <source>
        <dbReference type="ARBA" id="ARBA00023315"/>
    </source>
</evidence>
<feature type="domain" description="Lipoyl-binding" evidence="8">
    <location>
        <begin position="3"/>
        <end position="78"/>
    </location>
</feature>
<evidence type="ECO:0000259" key="9">
    <source>
        <dbReference type="PROSITE" id="PS51826"/>
    </source>
</evidence>
<dbReference type="OrthoDB" id="9805770at2"/>
<dbReference type="FunFam" id="3.30.559.10:FF:000007">
    <property type="entry name" value="Dihydrolipoamide acetyltransferase component of pyruvate dehydrogenase complex"/>
    <property type="match status" value="1"/>
</dbReference>
<feature type="compositionally biased region" description="Polar residues" evidence="7">
    <location>
        <begin position="203"/>
        <end position="212"/>
    </location>
</feature>
<keyword evidence="10" id="KW-0670">Pyruvate</keyword>
<dbReference type="SUPFAM" id="SSF52777">
    <property type="entry name" value="CoA-dependent acyltransferases"/>
    <property type="match status" value="1"/>
</dbReference>
<dbReference type="InterPro" id="IPR011053">
    <property type="entry name" value="Single_hybrid_motif"/>
</dbReference>
<dbReference type="InterPro" id="IPR001078">
    <property type="entry name" value="2-oxoacid_DH_actylTfrase"/>
</dbReference>
<dbReference type="PANTHER" id="PTHR43178">
    <property type="entry name" value="DIHYDROLIPOAMIDE ACETYLTRANSFERASE COMPONENT OF PYRUVATE DEHYDROGENASE COMPLEX"/>
    <property type="match status" value="1"/>
</dbReference>
<proteinExistence type="inferred from homology"/>
<evidence type="ECO:0000256" key="4">
    <source>
        <dbReference type="ARBA" id="ARBA00022823"/>
    </source>
</evidence>
<dbReference type="PANTHER" id="PTHR43178:SF5">
    <property type="entry name" value="LIPOAMIDE ACYLTRANSFERASE COMPONENT OF BRANCHED-CHAIN ALPHA-KETO ACID DEHYDROGENASE COMPLEX, MITOCHONDRIAL"/>
    <property type="match status" value="1"/>
</dbReference>
<dbReference type="Gene3D" id="2.40.50.100">
    <property type="match status" value="1"/>
</dbReference>
<dbReference type="SUPFAM" id="SSF47005">
    <property type="entry name" value="Peripheral subunit-binding domain of 2-oxo acid dehydrogenase complex"/>
    <property type="match status" value="1"/>
</dbReference>
<dbReference type="Proteomes" id="UP000051131">
    <property type="component" value="Unassembled WGS sequence"/>
</dbReference>
<sequence length="444" mass="48250">MSTYQFKLPDIGEGISEGIVAQWYVKVGDVLKEDDDLLEIENDKSVEEIPSPVAGTVKNILVDEGETAEVGQVLIEFEVEGAGNVTNGAETAAPQTSVEQTPASPAVEAAAPVAEISVSETEKKEINVTKMAEVDRTLPVLAMPAVRVYAREKGVDIINVNGTGSHGHVTKEDVDAFLQGGNKPETAETKETESVATTSSASNGSQATSQKWPETREKMSGIRKATAKAMVNSVGEIPHVTVFGDVIVDKLWNHRKQYKTMAAEREVRLTFLPYVVKALAVVMKEFPIFNAYVDMEKQEIVYRNYINVGVATDTDRGLFVPNIKNADQRSLFGLAKQITENTEKAKDGKLASDDMKHTGMSITNIGSIGGGFFTPIINWPEVAILGLGKITKEAVVVDDEIKVAYVLKLSLSFDHRIIDGATAQRALNRLDELLSEPELLLMEG</sequence>
<evidence type="ECO:0000313" key="10">
    <source>
        <dbReference type="EMBL" id="KRM92647.1"/>
    </source>
</evidence>
<dbReference type="Gene3D" id="4.10.320.10">
    <property type="entry name" value="E3-binding domain"/>
    <property type="match status" value="1"/>
</dbReference>
<evidence type="ECO:0000313" key="11">
    <source>
        <dbReference type="Proteomes" id="UP000051131"/>
    </source>
</evidence>
<name>A0A0R2CMF8_9LACO</name>
<protein>
    <recommendedName>
        <fullName evidence="6">Dihydrolipoamide acetyltransferase component of pyruvate dehydrogenase complex</fullName>
        <ecNumber evidence="6">2.3.1.-</ecNumber>
    </recommendedName>
</protein>
<dbReference type="GO" id="GO:0016407">
    <property type="term" value="F:acetyltransferase activity"/>
    <property type="evidence" value="ECO:0007669"/>
    <property type="project" value="TreeGrafter"/>
</dbReference>
<evidence type="ECO:0000256" key="6">
    <source>
        <dbReference type="RuleBase" id="RU003423"/>
    </source>
</evidence>
<comment type="similarity">
    <text evidence="2 6">Belongs to the 2-oxoacid dehydrogenase family.</text>
</comment>
<evidence type="ECO:0000256" key="2">
    <source>
        <dbReference type="ARBA" id="ARBA00007317"/>
    </source>
</evidence>
<comment type="caution">
    <text evidence="10">The sequence shown here is derived from an EMBL/GenBank/DDBJ whole genome shotgun (WGS) entry which is preliminary data.</text>
</comment>
<dbReference type="InterPro" id="IPR000089">
    <property type="entry name" value="Biotin_lipoyl"/>
</dbReference>
<dbReference type="InterPro" id="IPR004167">
    <property type="entry name" value="PSBD"/>
</dbReference>
<keyword evidence="11" id="KW-1185">Reference proteome</keyword>
<dbReference type="EMBL" id="AYZE01000005">
    <property type="protein sequence ID" value="KRM92647.1"/>
    <property type="molecule type" value="Genomic_DNA"/>
</dbReference>
<keyword evidence="4 6" id="KW-0450">Lipoyl</keyword>
<accession>A0A0R2CMF8</accession>
<keyword evidence="3 6" id="KW-0808">Transferase</keyword>
<feature type="domain" description="Peripheral subunit-binding (PSBD)" evidence="9">
    <location>
        <begin position="141"/>
        <end position="178"/>
    </location>
</feature>
<dbReference type="AlphaFoldDB" id="A0A0R2CMF8"/>
<dbReference type="InterPro" id="IPR003016">
    <property type="entry name" value="2-oxoA_DH_lipoyl-BS"/>
</dbReference>
<gene>
    <name evidence="10" type="ORF">FC80_GL001584</name>
</gene>
<dbReference type="RefSeq" id="WP_057828247.1">
    <property type="nucleotide sequence ID" value="NZ_AYZE01000005.1"/>
</dbReference>
<dbReference type="PROSITE" id="PS00189">
    <property type="entry name" value="LIPOYL"/>
    <property type="match status" value="1"/>
</dbReference>
<dbReference type="PROSITE" id="PS50968">
    <property type="entry name" value="BIOTINYL_LIPOYL"/>
    <property type="match status" value="1"/>
</dbReference>